<feature type="chain" id="PRO_5012372241" evidence="1">
    <location>
        <begin position="23"/>
        <end position="246"/>
    </location>
</feature>
<proteinExistence type="predicted"/>
<accession>A0A1X7VEK2</accession>
<evidence type="ECO:0000256" key="1">
    <source>
        <dbReference type="SAM" id="SignalP"/>
    </source>
</evidence>
<evidence type="ECO:0000313" key="2">
    <source>
        <dbReference type="EnsemblMetazoa" id="Aqu2.1.38433_001"/>
    </source>
</evidence>
<dbReference type="InParanoid" id="A0A1X7VEK2"/>
<feature type="signal peptide" evidence="1">
    <location>
        <begin position="1"/>
        <end position="22"/>
    </location>
</feature>
<evidence type="ECO:0000313" key="3">
    <source>
        <dbReference type="Proteomes" id="UP000007879"/>
    </source>
</evidence>
<keyword evidence="1" id="KW-0732">Signal</keyword>
<gene>
    <name evidence="2" type="primary">109580513</name>
</gene>
<reference evidence="2" key="2">
    <citation type="submission" date="2017-05" db="UniProtKB">
        <authorList>
            <consortium name="EnsemblMetazoa"/>
        </authorList>
    </citation>
    <scope>IDENTIFICATION</scope>
</reference>
<dbReference type="AlphaFoldDB" id="A0A1X7VEK2"/>
<organism evidence="2">
    <name type="scientific">Amphimedon queenslandica</name>
    <name type="common">Sponge</name>
    <dbReference type="NCBI Taxonomy" id="400682"/>
    <lineage>
        <taxon>Eukaryota</taxon>
        <taxon>Metazoa</taxon>
        <taxon>Porifera</taxon>
        <taxon>Demospongiae</taxon>
        <taxon>Heteroscleromorpha</taxon>
        <taxon>Haplosclerida</taxon>
        <taxon>Niphatidae</taxon>
        <taxon>Amphimedon</taxon>
    </lineage>
</organism>
<dbReference type="KEGG" id="aqu:109580513"/>
<keyword evidence="3" id="KW-1185">Reference proteome</keyword>
<dbReference type="Proteomes" id="UP000007879">
    <property type="component" value="Unassembled WGS sequence"/>
</dbReference>
<dbReference type="EnsemblMetazoa" id="Aqu2.1.38433_001">
    <property type="protein sequence ID" value="Aqu2.1.38433_001"/>
    <property type="gene ID" value="Aqu2.1.38433"/>
</dbReference>
<protein>
    <submittedName>
        <fullName evidence="2">Uncharacterized protein</fullName>
    </submittedName>
</protein>
<reference evidence="3" key="1">
    <citation type="journal article" date="2010" name="Nature">
        <title>The Amphimedon queenslandica genome and the evolution of animal complexity.</title>
        <authorList>
            <person name="Srivastava M."/>
            <person name="Simakov O."/>
            <person name="Chapman J."/>
            <person name="Fahey B."/>
            <person name="Gauthier M.E."/>
            <person name="Mitros T."/>
            <person name="Richards G.S."/>
            <person name="Conaco C."/>
            <person name="Dacre M."/>
            <person name="Hellsten U."/>
            <person name="Larroux C."/>
            <person name="Putnam N.H."/>
            <person name="Stanke M."/>
            <person name="Adamska M."/>
            <person name="Darling A."/>
            <person name="Degnan S.M."/>
            <person name="Oakley T.H."/>
            <person name="Plachetzki D.C."/>
            <person name="Zhai Y."/>
            <person name="Adamski M."/>
            <person name="Calcino A."/>
            <person name="Cummins S.F."/>
            <person name="Goodstein D.M."/>
            <person name="Harris C."/>
            <person name="Jackson D.J."/>
            <person name="Leys S.P."/>
            <person name="Shu S."/>
            <person name="Woodcroft B.J."/>
            <person name="Vervoort M."/>
            <person name="Kosik K.S."/>
            <person name="Manning G."/>
            <person name="Degnan B.M."/>
            <person name="Rokhsar D.S."/>
        </authorList>
    </citation>
    <scope>NUCLEOTIDE SEQUENCE [LARGE SCALE GENOMIC DNA]</scope>
</reference>
<name>A0A1X7VEK2_AMPQE</name>
<sequence>MAQSTTIQRFLLMFCCCYCTFAAPLNVIINPGDGINVGPVTPIMNAKTALNLFIQAEETMQMCKTIEDRIIVLANDSSIELPNFINKYCYFQTFVGSSDCDASDPTKLKGDLQTLLDSRALLYLVIEYQESLLPNDDFFLTLSLGQFQNKLDEFILSFNTTLNPTSISSSGDDNSNGLQIPPTGNPFYQQITTPTPGGKPSHCYNCTTLADQYLNIKELHTILQVTTSDIGCVKDAINSHSTDDSN</sequence>
<dbReference type="EnsemblMetazoa" id="XM_019993787.1">
    <property type="protein sequence ID" value="XP_019849346.1"/>
    <property type="gene ID" value="LOC109580513"/>
</dbReference>